<proteinExistence type="predicted"/>
<keyword evidence="2" id="KW-1185">Reference proteome</keyword>
<dbReference type="EMBL" id="CP154795">
    <property type="protein sequence ID" value="XAN06248.1"/>
    <property type="molecule type" value="Genomic_DNA"/>
</dbReference>
<gene>
    <name evidence="1" type="ORF">AADG42_02630</name>
</gene>
<evidence type="ECO:0000313" key="1">
    <source>
        <dbReference type="EMBL" id="XAN06248.1"/>
    </source>
</evidence>
<dbReference type="GO" id="GO:0016787">
    <property type="term" value="F:hydrolase activity"/>
    <property type="evidence" value="ECO:0007669"/>
    <property type="project" value="UniProtKB-KW"/>
</dbReference>
<sequence>MLFIHGAGGYSDDRPLAEALAAELGVRLEMPELPDDDMSVAAWARPVREALRHPGPAHVVAHSFGATILVHVLSSGVRPTPAALLAMPDWSPEGWDIDEYALAPSSHLHLSLHHCRDDEVVPFSHLALNARRLPSAVVHEHDRGGHQFDGRILALAQDLRRGR</sequence>
<dbReference type="SUPFAM" id="SSF53474">
    <property type="entry name" value="alpha/beta-Hydrolases"/>
    <property type="match status" value="1"/>
</dbReference>
<accession>A0ABZ3FJP7</accession>
<dbReference type="Gene3D" id="3.40.50.1820">
    <property type="entry name" value="alpha/beta hydrolase"/>
    <property type="match status" value="1"/>
</dbReference>
<dbReference type="Proteomes" id="UP001442841">
    <property type="component" value="Chromosome"/>
</dbReference>
<dbReference type="Pfam" id="PF06821">
    <property type="entry name" value="Ser_hydrolase"/>
    <property type="match status" value="1"/>
</dbReference>
<evidence type="ECO:0000313" key="2">
    <source>
        <dbReference type="Proteomes" id="UP001442841"/>
    </source>
</evidence>
<dbReference type="InterPro" id="IPR029058">
    <property type="entry name" value="AB_hydrolase_fold"/>
</dbReference>
<keyword evidence="1" id="KW-0378">Hydrolase</keyword>
<name>A0ABZ3FJP7_9ACTN</name>
<organism evidence="1 2">
    <name type="scientific">Ammonicoccus fulvus</name>
    <dbReference type="NCBI Taxonomy" id="3138240"/>
    <lineage>
        <taxon>Bacteria</taxon>
        <taxon>Bacillati</taxon>
        <taxon>Actinomycetota</taxon>
        <taxon>Actinomycetes</taxon>
        <taxon>Propionibacteriales</taxon>
        <taxon>Propionibacteriaceae</taxon>
        <taxon>Ammonicoccus</taxon>
    </lineage>
</organism>
<dbReference type="RefSeq" id="WP_425307681.1">
    <property type="nucleotide sequence ID" value="NZ_CP154795.1"/>
</dbReference>
<protein>
    <submittedName>
        <fullName evidence="1">Alpha/beta hydrolase</fullName>
    </submittedName>
</protein>
<reference evidence="1 2" key="1">
    <citation type="submission" date="2024-04" db="EMBL/GenBank/DDBJ databases">
        <title>Isolation of an actinomycete strain from pig manure.</title>
        <authorList>
            <person name="Gong T."/>
            <person name="Yu Z."/>
            <person name="An M."/>
            <person name="Wei C."/>
            <person name="Yang W."/>
            <person name="Liu L."/>
        </authorList>
    </citation>
    <scope>NUCLEOTIDE SEQUENCE [LARGE SCALE GENOMIC DNA]</scope>
    <source>
        <strain evidence="1 2">ZF39</strain>
    </source>
</reference>
<dbReference type="InterPro" id="IPR010662">
    <property type="entry name" value="RBBP9/YdeN"/>
</dbReference>